<dbReference type="RefSeq" id="WP_208916236.1">
    <property type="nucleotide sequence ID" value="NZ_LT840184.1"/>
</dbReference>
<evidence type="ECO:0000259" key="5">
    <source>
        <dbReference type="Pfam" id="PF02837"/>
    </source>
</evidence>
<accession>A0A1X7HTZ2</accession>
<dbReference type="Gene3D" id="2.60.120.260">
    <property type="entry name" value="Galactose-binding domain-like"/>
    <property type="match status" value="1"/>
</dbReference>
<dbReference type="InterPro" id="IPR006102">
    <property type="entry name" value="Ig-like_GH2"/>
</dbReference>
<dbReference type="GO" id="GO:0004553">
    <property type="term" value="F:hydrolase activity, hydrolyzing O-glycosyl compounds"/>
    <property type="evidence" value="ECO:0007669"/>
    <property type="project" value="InterPro"/>
</dbReference>
<dbReference type="Pfam" id="PF02836">
    <property type="entry name" value="Glyco_hydro_2_C"/>
    <property type="match status" value="1"/>
</dbReference>
<feature type="domain" description="Glycosyl hydrolases family 2 sugar binding" evidence="5">
    <location>
        <begin position="27"/>
        <end position="152"/>
    </location>
</feature>
<evidence type="ECO:0000259" key="4">
    <source>
        <dbReference type="Pfam" id="PF02836"/>
    </source>
</evidence>
<sequence>MNSAISQQPQLRPEHPQPQWERKQWLNLNGEWEFEMDDQRTGDSNRLYAQEQSLSGRIQVPYCYQSKLSGITDTGIHDLVWYRKSFTLPADWTSKQILLHFGAVDYKADVWVNRQHVVSHEGGHTPFFANITHTLQDGDNIITVRAEDYSKDNALPRGKQYWKEKSESIFYTSTTGIWQTVWLEAVNTVHMDKVKFTPDIDRNEVLYRLYVNGLASLAAASKVEACFTVTFKGKVMAEHRIRVNHREEWGSIGLNNEYNNRGGEYHWTPENPNLLDVSLQLLVDGQVTDEVASYLGMRKVSIQYGKLSLNNHPYTMRLVLDQGYFPEGLLTAPTDADFIKDIELTKSMGFNGVRKHQKTEDPRFLYWADRMGLLVWGEAANAYQFTPTYVNRFMNEWQEIIERDYNHPSIVVWVPLNESWGIPLAKTDTCQQHHGLAMYHTTKSLDPTRPVIFNDGWEMMTTDIVGIHDYEWREQVLAERYATVESTVQYSPSMNPLFVGGAQYEGQPILVTEFGGIKFKKSEWEGWGYSGAEDDEDFKARLQAVIHPLYLSPVVQGFCYTQLTDVEQEINGLLTYDREPKLPLEVIHRIVTGQGL</sequence>
<evidence type="ECO:0000256" key="1">
    <source>
        <dbReference type="ARBA" id="ARBA00007401"/>
    </source>
</evidence>
<dbReference type="InterPro" id="IPR036156">
    <property type="entry name" value="Beta-gal/glucu_dom_sf"/>
</dbReference>
<dbReference type="SUPFAM" id="SSF51445">
    <property type="entry name" value="(Trans)glycosidases"/>
    <property type="match status" value="1"/>
</dbReference>
<dbReference type="Proteomes" id="UP000192940">
    <property type="component" value="Chromosome I"/>
</dbReference>
<name>A0A1X7HTZ2_9BACL</name>
<dbReference type="SUPFAM" id="SSF49303">
    <property type="entry name" value="beta-Galactosidase/glucuronidase domain"/>
    <property type="match status" value="1"/>
</dbReference>
<feature type="domain" description="Glycoside hydrolase family 2 immunoglobulin-like beta-sandwich" evidence="3">
    <location>
        <begin position="190"/>
        <end position="298"/>
    </location>
</feature>
<dbReference type="EMBL" id="LT840184">
    <property type="protein sequence ID" value="SMF92026.1"/>
    <property type="molecule type" value="Genomic_DNA"/>
</dbReference>
<dbReference type="STRING" id="1313296.SAMN05661091_5654"/>
<gene>
    <name evidence="6" type="ORF">SAMN05661091_5654</name>
</gene>
<organism evidence="6 7">
    <name type="scientific">Paenibacillus uliginis N3/975</name>
    <dbReference type="NCBI Taxonomy" id="1313296"/>
    <lineage>
        <taxon>Bacteria</taxon>
        <taxon>Bacillati</taxon>
        <taxon>Bacillota</taxon>
        <taxon>Bacilli</taxon>
        <taxon>Bacillales</taxon>
        <taxon>Paenibacillaceae</taxon>
        <taxon>Paenibacillus</taxon>
    </lineage>
</organism>
<dbReference type="InterPro" id="IPR006104">
    <property type="entry name" value="Glyco_hydro_2_N"/>
</dbReference>
<dbReference type="AlphaFoldDB" id="A0A1X7HTZ2"/>
<dbReference type="InterPro" id="IPR051913">
    <property type="entry name" value="GH2_Domain-Containing"/>
</dbReference>
<dbReference type="PANTHER" id="PTHR42732:SF3">
    <property type="entry name" value="HYDROLASE"/>
    <property type="match status" value="1"/>
</dbReference>
<dbReference type="InterPro" id="IPR006103">
    <property type="entry name" value="Glyco_hydro_2_cat"/>
</dbReference>
<evidence type="ECO:0000313" key="6">
    <source>
        <dbReference type="EMBL" id="SMF92026.1"/>
    </source>
</evidence>
<evidence type="ECO:0000259" key="3">
    <source>
        <dbReference type="Pfam" id="PF00703"/>
    </source>
</evidence>
<dbReference type="Gene3D" id="3.20.20.80">
    <property type="entry name" value="Glycosidases"/>
    <property type="match status" value="1"/>
</dbReference>
<dbReference type="Pfam" id="PF00703">
    <property type="entry name" value="Glyco_hydro_2"/>
    <property type="match status" value="1"/>
</dbReference>
<dbReference type="PANTHER" id="PTHR42732">
    <property type="entry name" value="BETA-GALACTOSIDASE"/>
    <property type="match status" value="1"/>
</dbReference>
<dbReference type="GO" id="GO:0005975">
    <property type="term" value="P:carbohydrate metabolic process"/>
    <property type="evidence" value="ECO:0007669"/>
    <property type="project" value="InterPro"/>
</dbReference>
<feature type="domain" description="Glycoside hydrolase family 2 catalytic" evidence="4">
    <location>
        <begin position="337"/>
        <end position="515"/>
    </location>
</feature>
<protein>
    <submittedName>
        <fullName evidence="6">Beta-galactosidase/beta-glucuronidase</fullName>
    </submittedName>
</protein>
<evidence type="ECO:0000256" key="2">
    <source>
        <dbReference type="SAM" id="MobiDB-lite"/>
    </source>
</evidence>
<evidence type="ECO:0000313" key="7">
    <source>
        <dbReference type="Proteomes" id="UP000192940"/>
    </source>
</evidence>
<proteinExistence type="inferred from homology"/>
<dbReference type="Pfam" id="PF02837">
    <property type="entry name" value="Glyco_hydro_2_N"/>
    <property type="match status" value="1"/>
</dbReference>
<feature type="compositionally biased region" description="Polar residues" evidence="2">
    <location>
        <begin position="1"/>
        <end position="10"/>
    </location>
</feature>
<keyword evidence="7" id="KW-1185">Reference proteome</keyword>
<reference evidence="6 7" key="1">
    <citation type="submission" date="2017-04" db="EMBL/GenBank/DDBJ databases">
        <authorList>
            <person name="Afonso C.L."/>
            <person name="Miller P.J."/>
            <person name="Scott M.A."/>
            <person name="Spackman E."/>
            <person name="Goraichik I."/>
            <person name="Dimitrov K.M."/>
            <person name="Suarez D.L."/>
            <person name="Swayne D.E."/>
        </authorList>
    </citation>
    <scope>NUCLEOTIDE SEQUENCE [LARGE SCALE GENOMIC DNA]</scope>
    <source>
        <strain evidence="6 7">N3/975</strain>
    </source>
</reference>
<feature type="region of interest" description="Disordered" evidence="2">
    <location>
        <begin position="1"/>
        <end position="20"/>
    </location>
</feature>
<dbReference type="InterPro" id="IPR008979">
    <property type="entry name" value="Galactose-bd-like_sf"/>
</dbReference>
<dbReference type="InterPro" id="IPR017853">
    <property type="entry name" value="GH"/>
</dbReference>
<dbReference type="SUPFAM" id="SSF49785">
    <property type="entry name" value="Galactose-binding domain-like"/>
    <property type="match status" value="1"/>
</dbReference>
<comment type="similarity">
    <text evidence="1">Belongs to the glycosyl hydrolase 2 family.</text>
</comment>